<evidence type="ECO:0000313" key="2">
    <source>
        <dbReference type="Proteomes" id="UP000005239"/>
    </source>
</evidence>
<dbReference type="PANTHER" id="PTHR21629">
    <property type="entry name" value="C6 DOMAIN-CONTAINING PROTEIN"/>
    <property type="match status" value="1"/>
</dbReference>
<dbReference type="AlphaFoldDB" id="A0A2A6CNX7"/>
<keyword evidence="2" id="KW-1185">Reference proteome</keyword>
<accession>A0A8R1YZ11</accession>
<organism evidence="1 2">
    <name type="scientific">Pristionchus pacificus</name>
    <name type="common">Parasitic nematode worm</name>
    <dbReference type="NCBI Taxonomy" id="54126"/>
    <lineage>
        <taxon>Eukaryota</taxon>
        <taxon>Metazoa</taxon>
        <taxon>Ecdysozoa</taxon>
        <taxon>Nematoda</taxon>
        <taxon>Chromadorea</taxon>
        <taxon>Rhabditida</taxon>
        <taxon>Rhabditina</taxon>
        <taxon>Diplogasteromorpha</taxon>
        <taxon>Diplogasteroidea</taxon>
        <taxon>Neodiplogasteridae</taxon>
        <taxon>Pristionchus</taxon>
    </lineage>
</organism>
<accession>A0A2A6CNX7</accession>
<dbReference type="PANTHER" id="PTHR21629:SF5">
    <property type="entry name" value="C6 DOMAIN-CONTAINING PROTEIN"/>
    <property type="match status" value="1"/>
</dbReference>
<dbReference type="EnsemblMetazoa" id="PPA41463.1">
    <property type="protein sequence ID" value="PPA41463.1"/>
    <property type="gene ID" value="WBGene00279832"/>
</dbReference>
<proteinExistence type="predicted"/>
<dbReference type="Pfam" id="PF01681">
    <property type="entry name" value="C6"/>
    <property type="match status" value="1"/>
</dbReference>
<sequence>MTFSVDFSFTKHESHTWQRAAATIDRSGSCTVWNLLIAKKMYHTIKKLRASEKIHDSNGGAGIFGDAADGTVDGVVNLLTTALMGVHRMTSRIIFLFFVPFTSSCIAMKTPTPGIPAIPACKKCAANLVMVTMNVPCDLRTLIAFTFAYKNRSKEMYDDEIVTTGACAERKFVCKGMQASIEVFTSAGSQGAVEDEGTDTATLRATCNGAGTAWEAMGLMVTAVECSAVPACAMCPVSLITVDTANSADPGSKDMDPETPGMSAGCSTRTFTCAGSNPVIEVSNRRVNLCLEMTKREEKIKPMDGPM</sequence>
<protein>
    <submittedName>
        <fullName evidence="1">C6 domain-containing protein</fullName>
    </submittedName>
</protein>
<evidence type="ECO:0000313" key="1">
    <source>
        <dbReference type="EnsemblMetazoa" id="PPA41463.1"/>
    </source>
</evidence>
<name>A0A2A6CNX7_PRIPA</name>
<reference evidence="2" key="1">
    <citation type="journal article" date="2008" name="Nat. Genet.">
        <title>The Pristionchus pacificus genome provides a unique perspective on nematode lifestyle and parasitism.</title>
        <authorList>
            <person name="Dieterich C."/>
            <person name="Clifton S.W."/>
            <person name="Schuster L.N."/>
            <person name="Chinwalla A."/>
            <person name="Delehaunty K."/>
            <person name="Dinkelacker I."/>
            <person name="Fulton L."/>
            <person name="Fulton R."/>
            <person name="Godfrey J."/>
            <person name="Minx P."/>
            <person name="Mitreva M."/>
            <person name="Roeseler W."/>
            <person name="Tian H."/>
            <person name="Witte H."/>
            <person name="Yang S.P."/>
            <person name="Wilson R.K."/>
            <person name="Sommer R.J."/>
        </authorList>
    </citation>
    <scope>NUCLEOTIDE SEQUENCE [LARGE SCALE GENOMIC DNA]</scope>
    <source>
        <strain evidence="2">PS312</strain>
    </source>
</reference>
<reference evidence="1" key="2">
    <citation type="submission" date="2022-06" db="UniProtKB">
        <authorList>
            <consortium name="EnsemblMetazoa"/>
        </authorList>
    </citation>
    <scope>IDENTIFICATION</scope>
    <source>
        <strain evidence="1">PS312</strain>
    </source>
</reference>
<dbReference type="Proteomes" id="UP000005239">
    <property type="component" value="Unassembled WGS sequence"/>
</dbReference>
<dbReference type="InterPro" id="IPR002601">
    <property type="entry name" value="C6_domain"/>
</dbReference>
<gene>
    <name evidence="1" type="primary">WBGene00279832</name>
</gene>